<reference evidence="3" key="1">
    <citation type="submission" date="2017-08" db="EMBL/GenBank/DDBJ databases">
        <authorList>
            <person name="Varghese N."/>
            <person name="Submissions S."/>
        </authorList>
    </citation>
    <scope>NUCLEOTIDE SEQUENCE [LARGE SCALE GENOMIC DNA]</scope>
    <source>
        <strain evidence="3">DSM 4725</strain>
    </source>
</reference>
<organism evidence="2 3">
    <name type="scientific">Blastococcus aggregatus</name>
    <dbReference type="NCBI Taxonomy" id="38502"/>
    <lineage>
        <taxon>Bacteria</taxon>
        <taxon>Bacillati</taxon>
        <taxon>Actinomycetota</taxon>
        <taxon>Actinomycetes</taxon>
        <taxon>Geodermatophilales</taxon>
        <taxon>Geodermatophilaceae</taxon>
        <taxon>Blastococcus</taxon>
    </lineage>
</organism>
<feature type="signal peptide" evidence="1">
    <location>
        <begin position="1"/>
        <end position="26"/>
    </location>
</feature>
<keyword evidence="3" id="KW-1185">Reference proteome</keyword>
<name>A0A285VD52_9ACTN</name>
<feature type="chain" id="PRO_5039300418" evidence="1">
    <location>
        <begin position="27"/>
        <end position="411"/>
    </location>
</feature>
<keyword evidence="1" id="KW-0732">Signal</keyword>
<accession>A0A285VD52</accession>
<evidence type="ECO:0000313" key="3">
    <source>
        <dbReference type="Proteomes" id="UP000219435"/>
    </source>
</evidence>
<dbReference type="RefSeq" id="WP_097196659.1">
    <property type="nucleotide sequence ID" value="NZ_OBQI01000006.1"/>
</dbReference>
<dbReference type="PROSITE" id="PS51257">
    <property type="entry name" value="PROKAR_LIPOPROTEIN"/>
    <property type="match status" value="1"/>
</dbReference>
<dbReference type="EMBL" id="OBQI01000006">
    <property type="protein sequence ID" value="SOC51990.1"/>
    <property type="molecule type" value="Genomic_DNA"/>
</dbReference>
<sequence>MTSITRARTALLAAVLVASLAGCADTADGEAVAPGSVAGVGTPRPWAGGEELVVDPLPPATPVVLDPVPDGLLVTNASDDLTSGSGGGCATLYGDPALTDTLDGPVLLVGSSSGSAHGGPTPGGAGAREVDLGGGRTGTVIPDLVAGCPADGPGGLGSGMVLQGPTVSWATVSVVRADPRLAALWGFWLTDPTGTSVRGLPGSAGALTGAGGGDVAARGRVWAEDGLVLSAVMYGGGDDLLDEVVRNLRVGTVAEADALEEEIRNRPPTGVESPCPSDSGFVSGVEGASRWVFHLAPNPHSGWGEWSACQFDLTSGSGSGGSVMPPPLGELAVQGWGSGIVGGVAPPGTARVTVTAADGSTLEAVLAADGPRPGERVWGTFIPLFPPPGGIAPFTVTAYDAAGAVLASQSR</sequence>
<gene>
    <name evidence="2" type="ORF">SAMN05660748_3916</name>
</gene>
<dbReference type="Proteomes" id="UP000219435">
    <property type="component" value="Unassembled WGS sequence"/>
</dbReference>
<dbReference type="AlphaFoldDB" id="A0A285VD52"/>
<evidence type="ECO:0000313" key="2">
    <source>
        <dbReference type="EMBL" id="SOC51990.1"/>
    </source>
</evidence>
<protein>
    <submittedName>
        <fullName evidence="2">Uncharacterized protein</fullName>
    </submittedName>
</protein>
<evidence type="ECO:0000256" key="1">
    <source>
        <dbReference type="SAM" id="SignalP"/>
    </source>
</evidence>
<proteinExistence type="predicted"/>